<feature type="transmembrane region" description="Helical" evidence="7">
    <location>
        <begin position="327"/>
        <end position="348"/>
    </location>
</feature>
<feature type="region of interest" description="Disordered" evidence="6">
    <location>
        <begin position="158"/>
        <end position="178"/>
    </location>
</feature>
<dbReference type="Pfam" id="PF07810">
    <property type="entry name" value="TMC"/>
    <property type="match status" value="1"/>
</dbReference>
<dbReference type="GO" id="GO:0008381">
    <property type="term" value="F:mechanosensitive monoatomic ion channel activity"/>
    <property type="evidence" value="ECO:0007669"/>
    <property type="project" value="TreeGrafter"/>
</dbReference>
<evidence type="ECO:0000256" key="2">
    <source>
        <dbReference type="ARBA" id="ARBA00006510"/>
    </source>
</evidence>
<proteinExistence type="inferred from homology"/>
<evidence type="ECO:0000256" key="6">
    <source>
        <dbReference type="SAM" id="MobiDB-lite"/>
    </source>
</evidence>
<evidence type="ECO:0000256" key="7">
    <source>
        <dbReference type="SAM" id="Phobius"/>
    </source>
</evidence>
<gene>
    <name evidence="9" type="ORF">MCOR_42545</name>
</gene>
<accession>A0A6J8DKS2</accession>
<dbReference type="InterPro" id="IPR038900">
    <property type="entry name" value="TMC"/>
</dbReference>
<dbReference type="EMBL" id="CACVKT020007641">
    <property type="protein sequence ID" value="CAC5409233.1"/>
    <property type="molecule type" value="Genomic_DNA"/>
</dbReference>
<evidence type="ECO:0000256" key="5">
    <source>
        <dbReference type="ARBA" id="ARBA00023136"/>
    </source>
</evidence>
<feature type="transmembrane region" description="Helical" evidence="7">
    <location>
        <begin position="233"/>
        <end position="257"/>
    </location>
</feature>
<protein>
    <submittedName>
        <fullName evidence="9">TMC</fullName>
    </submittedName>
</protein>
<keyword evidence="4 7" id="KW-1133">Transmembrane helix</keyword>
<dbReference type="Proteomes" id="UP000507470">
    <property type="component" value="Unassembled WGS sequence"/>
</dbReference>
<feature type="transmembrane region" description="Helical" evidence="7">
    <location>
        <begin position="456"/>
        <end position="476"/>
    </location>
</feature>
<reference evidence="9 10" key="1">
    <citation type="submission" date="2020-06" db="EMBL/GenBank/DDBJ databases">
        <authorList>
            <person name="Li R."/>
            <person name="Bekaert M."/>
        </authorList>
    </citation>
    <scope>NUCLEOTIDE SEQUENCE [LARGE SCALE GENOMIC DNA]</scope>
    <source>
        <strain evidence="10">wild</strain>
    </source>
</reference>
<evidence type="ECO:0000256" key="1">
    <source>
        <dbReference type="ARBA" id="ARBA00004141"/>
    </source>
</evidence>
<feature type="domain" description="TMC" evidence="8">
    <location>
        <begin position="524"/>
        <end position="631"/>
    </location>
</feature>
<feature type="transmembrane region" description="Helical" evidence="7">
    <location>
        <begin position="593"/>
        <end position="615"/>
    </location>
</feature>
<evidence type="ECO:0000256" key="4">
    <source>
        <dbReference type="ARBA" id="ARBA00022989"/>
    </source>
</evidence>
<dbReference type="InterPro" id="IPR012496">
    <property type="entry name" value="TMC_dom"/>
</dbReference>
<feature type="transmembrane region" description="Helical" evidence="7">
    <location>
        <begin position="496"/>
        <end position="515"/>
    </location>
</feature>
<feature type="compositionally biased region" description="Polar residues" evidence="6">
    <location>
        <begin position="794"/>
        <end position="806"/>
    </location>
</feature>
<dbReference type="OrthoDB" id="1936208at2759"/>
<feature type="region of interest" description="Disordered" evidence="6">
    <location>
        <begin position="95"/>
        <end position="125"/>
    </location>
</feature>
<evidence type="ECO:0000259" key="8">
    <source>
        <dbReference type="Pfam" id="PF07810"/>
    </source>
</evidence>
<dbReference type="AlphaFoldDB" id="A0A6J8DKS2"/>
<organism evidence="9 10">
    <name type="scientific">Mytilus coruscus</name>
    <name type="common">Sea mussel</name>
    <dbReference type="NCBI Taxonomy" id="42192"/>
    <lineage>
        <taxon>Eukaryota</taxon>
        <taxon>Metazoa</taxon>
        <taxon>Spiralia</taxon>
        <taxon>Lophotrochozoa</taxon>
        <taxon>Mollusca</taxon>
        <taxon>Bivalvia</taxon>
        <taxon>Autobranchia</taxon>
        <taxon>Pteriomorphia</taxon>
        <taxon>Mytilida</taxon>
        <taxon>Mytiloidea</taxon>
        <taxon>Mytilidae</taxon>
        <taxon>Mytilinae</taxon>
        <taxon>Mytilus</taxon>
    </lineage>
</organism>
<dbReference type="PANTHER" id="PTHR23302">
    <property type="entry name" value="TRANSMEMBRANE CHANNEL-RELATED"/>
    <property type="match status" value="1"/>
</dbReference>
<feature type="region of interest" description="Disordered" evidence="6">
    <location>
        <begin position="794"/>
        <end position="814"/>
    </location>
</feature>
<feature type="transmembrane region" description="Helical" evidence="7">
    <location>
        <begin position="536"/>
        <end position="554"/>
    </location>
</feature>
<comment type="subcellular location">
    <subcellularLocation>
        <location evidence="1">Membrane</location>
        <topology evidence="1">Multi-pass membrane protein</topology>
    </subcellularLocation>
</comment>
<feature type="transmembrane region" description="Helical" evidence="7">
    <location>
        <begin position="699"/>
        <end position="719"/>
    </location>
</feature>
<feature type="compositionally biased region" description="Basic and acidic residues" evidence="6">
    <location>
        <begin position="158"/>
        <end position="175"/>
    </location>
</feature>
<sequence>MTHIKSPCSDPSWTRWNEAVEMSQINPGYLDDSMGRDANHQIINMDGRIPLDRRHSEYGTGSGHSWARYGSSRDAAELISELPSRQLDRLVSDTGKSIRARRKSQKTALHGSLRGYPHRPTNDLTDSMARNEELMDELDGDIRTNEVLRGMSSHHLSDKRQIKHNVSEKRKERTLSRKKHHKKLGTWKHLKYRIGMTWIHFKNNMKEFGYSLELWKSLMKKVEGHFGTGVTSYFLFLKWIFLLNIPVFILTFGFVVLPQILFRYNPPATTVTNNTNTNDTSYHVSFSGEELLTGGGWFNDTELYYGYYTNLQVAVPLSNSIKYDMKYAYLFTCGGYYILCLFILAFSISKSYKKNYVEGSSTTSFYNVTRVLCGWDYNITSKQASDLKHKSFYNEMKEYLAGKGKKKKEKELSESCKWFFIRVLTNLIVLGMIGGSGYLIYYILDKNLSESDVHIIGELTMPLVISSIHLVFPFIFARIGSLENYEKPKHELYVGMFRTMLLKGALLGILVSYWFRRLPGIVNCWETKVGNELYRLVLIDFIFILGATFFLEFIHKIMANYCCTKALKEPEFDIGRNTLDLIYSQSLCWFGTFYSPLLSVMMIVKLFILFYVKVISVLQNCRPSSKAWRASRTHTIFLGFLFFFFLLTTVAVAVSIITITPSNDCGPFRGQDKAYDVVINLVESWKDDYKVLHEIVKVISSPGVIAGVLVILCVGTYYMRIVMVGHKEMVTLLRHQLTMEGKDKAYLLRKLQKVRAKKKEKLSQLGQGRILSGNIEQGGKRMFTRKLAETASASMENLAANGNGTPRSRRHQKK</sequence>
<keyword evidence="3 7" id="KW-0812">Transmembrane</keyword>
<feature type="transmembrane region" description="Helical" evidence="7">
    <location>
        <begin position="419"/>
        <end position="444"/>
    </location>
</feature>
<keyword evidence="5 7" id="KW-0472">Membrane</keyword>
<dbReference type="PANTHER" id="PTHR23302:SF43">
    <property type="entry name" value="TMC DOMAIN-CONTAINING PROTEIN"/>
    <property type="match status" value="1"/>
</dbReference>
<comment type="similarity">
    <text evidence="2">Belongs to the TMC family.</text>
</comment>
<dbReference type="GO" id="GO:0005886">
    <property type="term" value="C:plasma membrane"/>
    <property type="evidence" value="ECO:0007669"/>
    <property type="project" value="InterPro"/>
</dbReference>
<keyword evidence="10" id="KW-1185">Reference proteome</keyword>
<evidence type="ECO:0000256" key="3">
    <source>
        <dbReference type="ARBA" id="ARBA00022692"/>
    </source>
</evidence>
<evidence type="ECO:0000313" key="10">
    <source>
        <dbReference type="Proteomes" id="UP000507470"/>
    </source>
</evidence>
<evidence type="ECO:0000313" key="9">
    <source>
        <dbReference type="EMBL" id="CAC5409233.1"/>
    </source>
</evidence>
<name>A0A6J8DKS2_MYTCO</name>
<feature type="transmembrane region" description="Helical" evidence="7">
    <location>
        <begin position="636"/>
        <end position="659"/>
    </location>
</feature>